<dbReference type="EMBL" id="CP040812">
    <property type="protein sequence ID" value="QCY67972.1"/>
    <property type="molecule type" value="Genomic_DNA"/>
</dbReference>
<keyword evidence="3" id="KW-0804">Transcription</keyword>
<dbReference type="Gene3D" id="1.10.10.10">
    <property type="entry name" value="Winged helix-like DNA-binding domain superfamily/Winged helix DNA-binding domain"/>
    <property type="match status" value="1"/>
</dbReference>
<dbReference type="PROSITE" id="PS50042">
    <property type="entry name" value="CNMP_BINDING_3"/>
    <property type="match status" value="1"/>
</dbReference>
<protein>
    <submittedName>
        <fullName evidence="6">Crp/Fnr family transcriptional regulator</fullName>
    </submittedName>
</protein>
<dbReference type="Proteomes" id="UP000309016">
    <property type="component" value="Chromosome"/>
</dbReference>
<dbReference type="PROSITE" id="PS51063">
    <property type="entry name" value="HTH_CRP_2"/>
    <property type="match status" value="1"/>
</dbReference>
<evidence type="ECO:0000256" key="1">
    <source>
        <dbReference type="ARBA" id="ARBA00023015"/>
    </source>
</evidence>
<keyword evidence="1" id="KW-0805">Transcription regulation</keyword>
<dbReference type="CDD" id="cd00038">
    <property type="entry name" value="CAP_ED"/>
    <property type="match status" value="1"/>
</dbReference>
<dbReference type="SMART" id="SM00100">
    <property type="entry name" value="cNMP"/>
    <property type="match status" value="1"/>
</dbReference>
<dbReference type="InterPro" id="IPR014710">
    <property type="entry name" value="RmlC-like_jellyroll"/>
</dbReference>
<dbReference type="InterPro" id="IPR036388">
    <property type="entry name" value="WH-like_DNA-bd_sf"/>
</dbReference>
<evidence type="ECO:0000259" key="5">
    <source>
        <dbReference type="PROSITE" id="PS51063"/>
    </source>
</evidence>
<dbReference type="InterPro" id="IPR036390">
    <property type="entry name" value="WH_DNA-bd_sf"/>
</dbReference>
<gene>
    <name evidence="6" type="ORF">FHG64_00375</name>
</gene>
<reference evidence="6 7" key="1">
    <citation type="submission" date="2019-06" db="EMBL/GenBank/DDBJ databases">
        <title>Complete genome sequence of Antarcticibacterium flavum KCTC 52984T from an Antarctic marine sediment.</title>
        <authorList>
            <person name="Lee Y.M."/>
            <person name="Shin S.C."/>
        </authorList>
    </citation>
    <scope>NUCLEOTIDE SEQUENCE [LARGE SCALE GENOMIC DNA]</scope>
    <source>
        <strain evidence="6 7">KCTC 52984</strain>
    </source>
</reference>
<evidence type="ECO:0000313" key="7">
    <source>
        <dbReference type="Proteomes" id="UP000309016"/>
    </source>
</evidence>
<dbReference type="SUPFAM" id="SSF46785">
    <property type="entry name" value="Winged helix' DNA-binding domain"/>
    <property type="match status" value="1"/>
</dbReference>
<dbReference type="AlphaFoldDB" id="A0A5B7WZW5"/>
<evidence type="ECO:0000313" key="6">
    <source>
        <dbReference type="EMBL" id="QCY67972.1"/>
    </source>
</evidence>
<dbReference type="RefSeq" id="WP_139064589.1">
    <property type="nucleotide sequence ID" value="NZ_CP040812.1"/>
</dbReference>
<evidence type="ECO:0000259" key="4">
    <source>
        <dbReference type="PROSITE" id="PS50042"/>
    </source>
</evidence>
<dbReference type="InterPro" id="IPR018490">
    <property type="entry name" value="cNMP-bd_dom_sf"/>
</dbReference>
<dbReference type="Pfam" id="PF00027">
    <property type="entry name" value="cNMP_binding"/>
    <property type="match status" value="1"/>
</dbReference>
<feature type="domain" description="HTH crp-type" evidence="5">
    <location>
        <begin position="153"/>
        <end position="221"/>
    </location>
</feature>
<evidence type="ECO:0000256" key="2">
    <source>
        <dbReference type="ARBA" id="ARBA00023125"/>
    </source>
</evidence>
<dbReference type="Pfam" id="PF13545">
    <property type="entry name" value="HTH_Crp_2"/>
    <property type="match status" value="1"/>
</dbReference>
<dbReference type="InterPro" id="IPR012318">
    <property type="entry name" value="HTH_CRP"/>
</dbReference>
<dbReference type="Gene3D" id="2.60.120.10">
    <property type="entry name" value="Jelly Rolls"/>
    <property type="match status" value="1"/>
</dbReference>
<keyword evidence="2" id="KW-0238">DNA-binding</keyword>
<proteinExistence type="predicted"/>
<sequence length="229" mass="26731">MEGERFAEQKNLLRGCVLLNDLKEHQIQNLLELFHEETWPKNTCILNSEKLFFHFFIILSGRVKMYQVEKNGDKEVTLFLLTQNDAFDLFCLIDGCKHHVYYECLDEVKVLAAPMEKLRLWLNSHPVVYKNLLTYTGRHLRLLENFVTDISFKDIPTRLIKLLLRNINSTSNLHLINDLSNKEIAYLIGSTGAVINRHLQILKKNGSIKTSRNSLEVKDLKFLQHLLKP</sequence>
<dbReference type="SUPFAM" id="SSF51206">
    <property type="entry name" value="cAMP-binding domain-like"/>
    <property type="match status" value="1"/>
</dbReference>
<dbReference type="GO" id="GO:0006355">
    <property type="term" value="P:regulation of DNA-templated transcription"/>
    <property type="evidence" value="ECO:0007669"/>
    <property type="project" value="InterPro"/>
</dbReference>
<organism evidence="6 7">
    <name type="scientific">Antarcticibacterium flavum</name>
    <dbReference type="NCBI Taxonomy" id="2058175"/>
    <lineage>
        <taxon>Bacteria</taxon>
        <taxon>Pseudomonadati</taxon>
        <taxon>Bacteroidota</taxon>
        <taxon>Flavobacteriia</taxon>
        <taxon>Flavobacteriales</taxon>
        <taxon>Flavobacteriaceae</taxon>
        <taxon>Antarcticibacterium</taxon>
    </lineage>
</organism>
<accession>A0A5B7WZW5</accession>
<dbReference type="OrthoDB" id="1426605at2"/>
<dbReference type="InterPro" id="IPR000595">
    <property type="entry name" value="cNMP-bd_dom"/>
</dbReference>
<evidence type="ECO:0000256" key="3">
    <source>
        <dbReference type="ARBA" id="ARBA00023163"/>
    </source>
</evidence>
<keyword evidence="7" id="KW-1185">Reference proteome</keyword>
<name>A0A5B7WZW5_9FLAO</name>
<dbReference type="KEGG" id="afla:FHG64_00375"/>
<feature type="domain" description="Cyclic nucleotide-binding" evidence="4">
    <location>
        <begin position="18"/>
        <end position="93"/>
    </location>
</feature>
<dbReference type="GO" id="GO:0003677">
    <property type="term" value="F:DNA binding"/>
    <property type="evidence" value="ECO:0007669"/>
    <property type="project" value="UniProtKB-KW"/>
</dbReference>